<name>A0A0A1MBC5_9BACI</name>
<protein>
    <submittedName>
        <fullName evidence="3">Putative peptidase</fullName>
    </submittedName>
</protein>
<dbReference type="InterPro" id="IPR036005">
    <property type="entry name" value="Creatinase/aminopeptidase-like"/>
</dbReference>
<dbReference type="STRING" id="545501.BN997_02538"/>
<dbReference type="CDD" id="cd01066">
    <property type="entry name" value="APP_MetAP"/>
    <property type="match status" value="1"/>
</dbReference>
<dbReference type="Gene3D" id="3.40.350.10">
    <property type="entry name" value="Creatinase/prolidase N-terminal domain"/>
    <property type="match status" value="1"/>
</dbReference>
<organism evidence="3 4">
    <name type="scientific">Oceanobacillus oncorhynchi</name>
    <dbReference type="NCBI Taxonomy" id="545501"/>
    <lineage>
        <taxon>Bacteria</taxon>
        <taxon>Bacillati</taxon>
        <taxon>Bacillota</taxon>
        <taxon>Bacilli</taxon>
        <taxon>Bacillales</taxon>
        <taxon>Bacillaceae</taxon>
        <taxon>Oceanobacillus</taxon>
    </lineage>
</organism>
<sequence>MKVAREEYRERLAKTKESMAKQKIEVLLITNPANMYYLTGFDGWSFYVHQMLVVIDEEEQPIWIGRTADANAAKVTTWLREENIIAYPDTYVHSQITHPMDFIAAILTEIGLSSRHIGVEMDSYYFTAKCYAALTQGLPDAIFKDATLLVNWLRIEKSPAELAMMERAAVISEQAMQAGIELVNEGVRGCDVAAQISYAQFRGTPQFGGDYPAIIPLLPAGERTSTPHLTWTDQPYQMNETVILELSGCYQRYHAPIARTVQIGKPSVSMKKLSSIVLEGLHVCLDFIKPGVTCEEIEAVWRKTVERHGVFKESRLGYSMGLNYPPDWGEHTASIRKGDKTIIRPNMTFHLIPAIWSEGESFEVSESFYVTETGCRTFGNVPRNLYVKESMPMKEIEEDKNENSAG</sequence>
<dbReference type="InterPro" id="IPR000587">
    <property type="entry name" value="Creatinase_N"/>
</dbReference>
<evidence type="ECO:0000313" key="3">
    <source>
        <dbReference type="EMBL" id="CEI82655.1"/>
    </source>
</evidence>
<reference evidence="3 4" key="1">
    <citation type="submission" date="2014-11" db="EMBL/GenBank/DDBJ databases">
        <authorList>
            <person name="Urmite Genomes Urmite Genomes"/>
        </authorList>
    </citation>
    <scope>NUCLEOTIDE SEQUENCE [LARGE SCALE GENOMIC DNA]</scope>
    <source>
        <strain evidence="3 4">Oc5</strain>
    </source>
</reference>
<dbReference type="Pfam" id="PF01321">
    <property type="entry name" value="Creatinase_N"/>
    <property type="match status" value="1"/>
</dbReference>
<feature type="domain" description="Creatinase N-terminal" evidence="2">
    <location>
        <begin position="11"/>
        <end position="155"/>
    </location>
</feature>
<dbReference type="SUPFAM" id="SSF55920">
    <property type="entry name" value="Creatinase/aminopeptidase"/>
    <property type="match status" value="1"/>
</dbReference>
<feature type="domain" description="Peptidase M24" evidence="1">
    <location>
        <begin position="164"/>
        <end position="372"/>
    </location>
</feature>
<evidence type="ECO:0000313" key="4">
    <source>
        <dbReference type="Proteomes" id="UP000040453"/>
    </source>
</evidence>
<dbReference type="SUPFAM" id="SSF53092">
    <property type="entry name" value="Creatinase/prolidase N-terminal domain"/>
    <property type="match status" value="1"/>
</dbReference>
<dbReference type="InterPro" id="IPR000994">
    <property type="entry name" value="Pept_M24"/>
</dbReference>
<dbReference type="AlphaFoldDB" id="A0A0A1MBC5"/>
<dbReference type="RefSeq" id="WP_276325302.1">
    <property type="nucleotide sequence ID" value="NZ_CDGG01000001.1"/>
</dbReference>
<dbReference type="Pfam" id="PF00557">
    <property type="entry name" value="Peptidase_M24"/>
    <property type="match status" value="1"/>
</dbReference>
<gene>
    <name evidence="3" type="ORF">BN997_02538</name>
</gene>
<evidence type="ECO:0000259" key="2">
    <source>
        <dbReference type="Pfam" id="PF01321"/>
    </source>
</evidence>
<evidence type="ECO:0000259" key="1">
    <source>
        <dbReference type="Pfam" id="PF00557"/>
    </source>
</evidence>
<dbReference type="Proteomes" id="UP000040453">
    <property type="component" value="Unassembled WGS sequence"/>
</dbReference>
<dbReference type="Gene3D" id="3.90.230.10">
    <property type="entry name" value="Creatinase/methionine aminopeptidase superfamily"/>
    <property type="match status" value="1"/>
</dbReference>
<dbReference type="EMBL" id="CDGG01000001">
    <property type="protein sequence ID" value="CEI82655.1"/>
    <property type="molecule type" value="Genomic_DNA"/>
</dbReference>
<accession>A0A0A1MBC5</accession>
<dbReference type="PANTHER" id="PTHR46112:SF2">
    <property type="entry name" value="XAA-PRO AMINOPEPTIDASE P-RELATED"/>
    <property type="match status" value="1"/>
</dbReference>
<dbReference type="InterPro" id="IPR050659">
    <property type="entry name" value="Peptidase_M24B"/>
</dbReference>
<dbReference type="InterPro" id="IPR029149">
    <property type="entry name" value="Creatin/AminoP/Spt16_N"/>
</dbReference>
<proteinExistence type="predicted"/>
<dbReference type="PANTHER" id="PTHR46112">
    <property type="entry name" value="AMINOPEPTIDASE"/>
    <property type="match status" value="1"/>
</dbReference>
<keyword evidence="4" id="KW-1185">Reference proteome</keyword>